<proteinExistence type="predicted"/>
<protein>
    <submittedName>
        <fullName evidence="1">Rh142.2</fullName>
    </submittedName>
</protein>
<dbReference type="EMBL" id="DQ120516">
    <property type="protein sequence ID" value="AAZ80650.1"/>
    <property type="molecule type" value="Genomic_DNA"/>
</dbReference>
<organismHost>
    <name type="scientific">Macaca mulatta</name>
    <name type="common">Rhesus macaque</name>
    <dbReference type="NCBI Taxonomy" id="9544"/>
</organismHost>
<accession>Q2FAG6</accession>
<evidence type="ECO:0000313" key="2">
    <source>
        <dbReference type="Proteomes" id="UP000115582"/>
    </source>
</evidence>
<organism evidence="1 2">
    <name type="scientific">Rhesus cytomegalovirus (strain 68-1)</name>
    <name type="common">RhCMV</name>
    <dbReference type="NCBI Taxonomy" id="47929"/>
    <lineage>
        <taxon>Viruses</taxon>
        <taxon>Duplodnaviria</taxon>
        <taxon>Heunggongvirae</taxon>
        <taxon>Peploviricota</taxon>
        <taxon>Herviviricetes</taxon>
        <taxon>Herpesvirales</taxon>
        <taxon>Orthoherpesviridae</taxon>
        <taxon>Betaherpesvirinae</taxon>
        <taxon>Cytomegalovirus</taxon>
        <taxon>Cytomegalovirus macacinebeta3</taxon>
    </lineage>
</organism>
<reference evidence="1 2" key="1">
    <citation type="journal article" date="2006" name="J. Virol.">
        <title>Genomic sequence of rhesus cytomegalovirus 180.92: insights into the coding potential of rhesus cytomegalovirus.</title>
        <authorList>
            <person name="Rivailler P."/>
            <person name="Kaur A."/>
            <person name="Johnson R.P."/>
            <person name="Wang F."/>
        </authorList>
    </citation>
    <scope>NUCLEOTIDE SEQUENCE [LARGE SCALE GENOMIC DNA]</scope>
    <source>
        <strain evidence="1">CMV 180.92</strain>
    </source>
</reference>
<sequence length="109" mass="13048">MIPLKKDVAKGRVNLHRLFERQETDRRRFDILAKEWILIQTSLRQEIGIGHLLVHTRNIVSILIHPQHHCFIIVPTAPAYRYPCLGMRSRRYARLTDTFLIHTERRNDR</sequence>
<evidence type="ECO:0000313" key="1">
    <source>
        <dbReference type="EMBL" id="AAZ80650.1"/>
    </source>
</evidence>
<dbReference type="Proteomes" id="UP000115582">
    <property type="component" value="Segment"/>
</dbReference>
<name>Q2FAG6_RHCM6</name>